<protein>
    <recommendedName>
        <fullName evidence="4">Succinate dehydrogenase cytochrome b556 subunit</fullName>
    </recommendedName>
</protein>
<keyword evidence="7" id="KW-0479">Metal-binding</keyword>
<keyword evidence="5" id="KW-0349">Heme</keyword>
<keyword evidence="14" id="KW-1185">Reference proteome</keyword>
<keyword evidence="6 12" id="KW-0812">Transmembrane</keyword>
<comment type="similarity">
    <text evidence="3">Belongs to the cytochrome b560 family.</text>
</comment>
<organism evidence="13 14">
    <name type="scientific">Roseobacter insulae</name>
    <dbReference type="NCBI Taxonomy" id="2859783"/>
    <lineage>
        <taxon>Bacteria</taxon>
        <taxon>Pseudomonadati</taxon>
        <taxon>Pseudomonadota</taxon>
        <taxon>Alphaproteobacteria</taxon>
        <taxon>Rhodobacterales</taxon>
        <taxon>Roseobacteraceae</taxon>
        <taxon>Roseobacter</taxon>
    </lineage>
</organism>
<dbReference type="Pfam" id="PF01127">
    <property type="entry name" value="Sdh_cyt"/>
    <property type="match status" value="1"/>
</dbReference>
<dbReference type="Proteomes" id="UP001138661">
    <property type="component" value="Unassembled WGS sequence"/>
</dbReference>
<evidence type="ECO:0000256" key="3">
    <source>
        <dbReference type="ARBA" id="ARBA00007244"/>
    </source>
</evidence>
<dbReference type="InterPro" id="IPR014314">
    <property type="entry name" value="Succ_DH_cytb556"/>
</dbReference>
<dbReference type="GO" id="GO:0016020">
    <property type="term" value="C:membrane"/>
    <property type="evidence" value="ECO:0007669"/>
    <property type="project" value="UniProtKB-SubCell"/>
</dbReference>
<keyword evidence="9" id="KW-0408">Iron</keyword>
<dbReference type="GO" id="GO:0009055">
    <property type="term" value="F:electron transfer activity"/>
    <property type="evidence" value="ECO:0007669"/>
    <property type="project" value="InterPro"/>
</dbReference>
<dbReference type="EMBL" id="JAHXDN010000006">
    <property type="protein sequence ID" value="MBW4710030.1"/>
    <property type="molecule type" value="Genomic_DNA"/>
</dbReference>
<proteinExistence type="inferred from homology"/>
<dbReference type="PANTHER" id="PTHR41910:SF1">
    <property type="entry name" value="SUCCINATE DEHYDROGENASE HYDROPHOBIC MEMBRANE ANCHOR SUBUNIT"/>
    <property type="match status" value="1"/>
</dbReference>
<evidence type="ECO:0000313" key="13">
    <source>
        <dbReference type="EMBL" id="MBW4710030.1"/>
    </source>
</evidence>
<evidence type="ECO:0000256" key="12">
    <source>
        <dbReference type="SAM" id="Phobius"/>
    </source>
</evidence>
<sequence length="117" mass="12959">MAGGRMRPSRAHPLWLAYVLHRVSGLGLALFLPLHFWVLSWALTQPQKLNQFLSFAEQPVVKISEFGLVFLLAVHVFGGLRLMAMEWLPWSAPQKTLAAGAVGVAFLVSGTFFLQVV</sequence>
<feature type="transmembrane region" description="Helical" evidence="12">
    <location>
        <begin position="66"/>
        <end position="84"/>
    </location>
</feature>
<evidence type="ECO:0000256" key="7">
    <source>
        <dbReference type="ARBA" id="ARBA00022723"/>
    </source>
</evidence>
<evidence type="ECO:0000256" key="6">
    <source>
        <dbReference type="ARBA" id="ARBA00022692"/>
    </source>
</evidence>
<gene>
    <name evidence="13" type="primary">sdhC</name>
    <name evidence="13" type="ORF">KX928_19775</name>
</gene>
<dbReference type="NCBIfam" id="TIGR02970">
    <property type="entry name" value="succ_dehyd_cytB"/>
    <property type="match status" value="1"/>
</dbReference>
<comment type="subunit">
    <text evidence="11">Part of an enzyme complex containing four subunits: a flavoprotein, an iron-sulfur protein, plus two membrane-anchoring proteins, SdhC and SdhD. The complex can form homotrimers.</text>
</comment>
<keyword evidence="10 12" id="KW-0472">Membrane</keyword>
<evidence type="ECO:0000256" key="10">
    <source>
        <dbReference type="ARBA" id="ARBA00023136"/>
    </source>
</evidence>
<evidence type="ECO:0000313" key="14">
    <source>
        <dbReference type="Proteomes" id="UP001138661"/>
    </source>
</evidence>
<comment type="subcellular location">
    <subcellularLocation>
        <location evidence="2">Membrane</location>
    </subcellularLocation>
</comment>
<evidence type="ECO:0000256" key="5">
    <source>
        <dbReference type="ARBA" id="ARBA00022617"/>
    </source>
</evidence>
<evidence type="ECO:0000256" key="1">
    <source>
        <dbReference type="ARBA" id="ARBA00001971"/>
    </source>
</evidence>
<dbReference type="GO" id="GO:0046872">
    <property type="term" value="F:metal ion binding"/>
    <property type="evidence" value="ECO:0007669"/>
    <property type="project" value="UniProtKB-KW"/>
</dbReference>
<evidence type="ECO:0000256" key="9">
    <source>
        <dbReference type="ARBA" id="ARBA00023004"/>
    </source>
</evidence>
<dbReference type="AlphaFoldDB" id="A0A9X1FXQ0"/>
<comment type="cofactor">
    <cofactor evidence="1">
        <name>heme</name>
        <dbReference type="ChEBI" id="CHEBI:30413"/>
    </cofactor>
</comment>
<accession>A0A9X1FXQ0</accession>
<keyword evidence="8 12" id="KW-1133">Transmembrane helix</keyword>
<name>A0A9X1FXQ0_9RHOB</name>
<evidence type="ECO:0000256" key="2">
    <source>
        <dbReference type="ARBA" id="ARBA00004370"/>
    </source>
</evidence>
<dbReference type="InterPro" id="IPR000701">
    <property type="entry name" value="SuccDH_FuR_B_TM-su"/>
</dbReference>
<dbReference type="PANTHER" id="PTHR41910">
    <property type="entry name" value="SUCCINATE DEHYDROGENASE 2 MEMBRANE SUBUNIT SDHC"/>
    <property type="match status" value="1"/>
</dbReference>
<evidence type="ECO:0000256" key="8">
    <source>
        <dbReference type="ARBA" id="ARBA00022989"/>
    </source>
</evidence>
<dbReference type="GO" id="GO:0006099">
    <property type="term" value="P:tricarboxylic acid cycle"/>
    <property type="evidence" value="ECO:0007669"/>
    <property type="project" value="InterPro"/>
</dbReference>
<reference evidence="13" key="1">
    <citation type="submission" date="2021-07" db="EMBL/GenBank/DDBJ databases">
        <title>Roseobacter insulae sp. nov., isolated from a tidal flat.</title>
        <authorList>
            <person name="Park S."/>
            <person name="Yoon J.-H."/>
        </authorList>
    </citation>
    <scope>NUCLEOTIDE SEQUENCE</scope>
    <source>
        <strain evidence="13">YSTF-M11</strain>
    </source>
</reference>
<evidence type="ECO:0000256" key="4">
    <source>
        <dbReference type="ARBA" id="ARBA00020076"/>
    </source>
</evidence>
<dbReference type="InterPro" id="IPR039023">
    <property type="entry name" value="SdhC_prok"/>
</dbReference>
<evidence type="ECO:0000256" key="11">
    <source>
        <dbReference type="ARBA" id="ARBA00025912"/>
    </source>
</evidence>
<comment type="caution">
    <text evidence="13">The sequence shown here is derived from an EMBL/GenBank/DDBJ whole genome shotgun (WGS) entry which is preliminary data.</text>
</comment>
<feature type="transmembrane region" description="Helical" evidence="12">
    <location>
        <begin position="96"/>
        <end position="116"/>
    </location>
</feature>